<evidence type="ECO:0000313" key="3">
    <source>
        <dbReference type="Proteomes" id="UP000637819"/>
    </source>
</evidence>
<reference evidence="2 3" key="1">
    <citation type="submission" date="2021-01" db="EMBL/GenBank/DDBJ databases">
        <title>Genome Sequence and Methylation Pattern of Haloterrigena salifodinae BOL5-1, An Extremely Halophilic Archaeon from a Bolivian Salt Mine.</title>
        <authorList>
            <person name="DasSarma P."/>
            <person name="Anton B.P."/>
            <person name="DasSarma S.L."/>
            <person name="von Ehrenheim H.A.L."/>
            <person name="Martinez F.L."/>
            <person name="Guzman D."/>
            <person name="Roberts R.J."/>
            <person name="DasSarma S."/>
        </authorList>
    </citation>
    <scope>NUCLEOTIDE SEQUENCE [LARGE SCALE GENOMIC DNA]</scope>
    <source>
        <strain evidence="2 3">BOL5-1</strain>
    </source>
</reference>
<evidence type="ECO:0000313" key="2">
    <source>
        <dbReference type="EMBL" id="QRV13951.1"/>
    </source>
</evidence>
<accession>A0A8T8DXE7</accession>
<name>A0A8T8DXE7_9EURY</name>
<dbReference type="EMBL" id="CP069188">
    <property type="protein sequence ID" value="QRV13951.1"/>
    <property type="molecule type" value="Genomic_DNA"/>
</dbReference>
<proteinExistence type="predicted"/>
<feature type="transmembrane region" description="Helical" evidence="1">
    <location>
        <begin position="47"/>
        <end position="65"/>
    </location>
</feature>
<dbReference type="Proteomes" id="UP000637819">
    <property type="component" value="Chromosome"/>
</dbReference>
<feature type="transmembrane region" description="Helical" evidence="1">
    <location>
        <begin position="77"/>
        <end position="101"/>
    </location>
</feature>
<evidence type="ECO:0000256" key="1">
    <source>
        <dbReference type="SAM" id="Phobius"/>
    </source>
</evidence>
<dbReference type="RefSeq" id="WP_126661940.1">
    <property type="nucleotide sequence ID" value="NZ_CP069188.1"/>
</dbReference>
<gene>
    <name evidence="2" type="ORF">JMJ58_13475</name>
</gene>
<dbReference type="AlphaFoldDB" id="A0A8T8DXE7"/>
<dbReference type="KEGG" id="hsal:JMJ58_13475"/>
<keyword evidence="1" id="KW-1133">Transmembrane helix</keyword>
<sequence>MGRGNASVSAISLRRATLHGYLLLLVGLLFVVEATVALTAGVSSAELGGLVFGLFGVGAGVLVSLEPRRVPRGMEPAPTSLCVIAAVATLGFVVAVIGMTIA</sequence>
<organism evidence="2 3">
    <name type="scientific">Haloterrigena salifodinae</name>
    <dbReference type="NCBI Taxonomy" id="2675099"/>
    <lineage>
        <taxon>Archaea</taxon>
        <taxon>Methanobacteriati</taxon>
        <taxon>Methanobacteriota</taxon>
        <taxon>Stenosarchaea group</taxon>
        <taxon>Halobacteria</taxon>
        <taxon>Halobacteriales</taxon>
        <taxon>Natrialbaceae</taxon>
        <taxon>Haloterrigena</taxon>
    </lineage>
</organism>
<protein>
    <submittedName>
        <fullName evidence="2">Uncharacterized protein</fullName>
    </submittedName>
</protein>
<keyword evidence="3" id="KW-1185">Reference proteome</keyword>
<dbReference type="GeneID" id="62876153"/>
<feature type="transmembrane region" description="Helical" evidence="1">
    <location>
        <begin position="21"/>
        <end position="41"/>
    </location>
</feature>
<keyword evidence="1" id="KW-0472">Membrane</keyword>
<keyword evidence="1" id="KW-0812">Transmembrane</keyword>